<proteinExistence type="predicted"/>
<feature type="signal peptide" evidence="1">
    <location>
        <begin position="1"/>
        <end position="19"/>
    </location>
</feature>
<evidence type="ECO:0000256" key="1">
    <source>
        <dbReference type="SAM" id="SignalP"/>
    </source>
</evidence>
<reference evidence="2 3" key="1">
    <citation type="submission" date="2023-07" db="EMBL/GenBank/DDBJ databases">
        <title>Genomic Encyclopedia of Type Strains, Phase IV (KMG-IV): sequencing the most valuable type-strain genomes for metagenomic binning, comparative biology and taxonomic classification.</title>
        <authorList>
            <person name="Goeker M."/>
        </authorList>
    </citation>
    <scope>NUCLEOTIDE SEQUENCE [LARGE SCALE GENOMIC DNA]</scope>
    <source>
        <strain evidence="2 3">B1-1</strain>
    </source>
</reference>
<dbReference type="EMBL" id="JAUSWJ010000001">
    <property type="protein sequence ID" value="MDQ0516488.1"/>
    <property type="molecule type" value="Genomic_DNA"/>
</dbReference>
<keyword evidence="1" id="KW-0732">Signal</keyword>
<evidence type="ECO:0008006" key="4">
    <source>
        <dbReference type="Google" id="ProtNLM"/>
    </source>
</evidence>
<name>A0ABU0M697_9HYPH</name>
<accession>A0ABU0M697</accession>
<gene>
    <name evidence="2" type="ORF">QO015_002101</name>
</gene>
<keyword evidence="3" id="KW-1185">Reference proteome</keyword>
<dbReference type="InterPro" id="IPR024409">
    <property type="entry name" value="DUF3833"/>
</dbReference>
<comment type="caution">
    <text evidence="2">The sequence shown here is derived from an EMBL/GenBank/DDBJ whole genome shotgun (WGS) entry which is preliminary data.</text>
</comment>
<dbReference type="Proteomes" id="UP001223743">
    <property type="component" value="Unassembled WGS sequence"/>
</dbReference>
<dbReference type="RefSeq" id="WP_266279538.1">
    <property type="nucleotide sequence ID" value="NZ_JAPKNF010000001.1"/>
</dbReference>
<feature type="chain" id="PRO_5046352774" description="DUF3833 family protein" evidence="1">
    <location>
        <begin position="20"/>
        <end position="188"/>
    </location>
</feature>
<evidence type="ECO:0000313" key="3">
    <source>
        <dbReference type="Proteomes" id="UP001223743"/>
    </source>
</evidence>
<sequence>MDRRGFLLGIAASAPVALAGAAPVPAAKPDFFETVFEGLAIGRGRIRSGIVGLDRGFLVWTTGRHRGRDFELDQLFRFDDGKTDRRIWRFHRVAQGRWLGERQDLAGPATVWTEGGAVRLSYDILMRPAGRLAALRLHCEDRVTRLASGALLSRGTIHRLGLPVGTVEAHLIPRAGGAATSAPRRSAR</sequence>
<dbReference type="Pfam" id="PF12915">
    <property type="entry name" value="DUF3833"/>
    <property type="match status" value="1"/>
</dbReference>
<protein>
    <recommendedName>
        <fullName evidence="4">DUF3833 family protein</fullName>
    </recommendedName>
</protein>
<organism evidence="2 3">
    <name type="scientific">Kaistia geumhonensis</name>
    <dbReference type="NCBI Taxonomy" id="410839"/>
    <lineage>
        <taxon>Bacteria</taxon>
        <taxon>Pseudomonadati</taxon>
        <taxon>Pseudomonadota</taxon>
        <taxon>Alphaproteobacteria</taxon>
        <taxon>Hyphomicrobiales</taxon>
        <taxon>Kaistiaceae</taxon>
        <taxon>Kaistia</taxon>
    </lineage>
</organism>
<evidence type="ECO:0000313" key="2">
    <source>
        <dbReference type="EMBL" id="MDQ0516488.1"/>
    </source>
</evidence>